<dbReference type="Proteomes" id="UP001209317">
    <property type="component" value="Unassembled WGS sequence"/>
</dbReference>
<dbReference type="EMBL" id="JAOTPL010000015">
    <property type="protein sequence ID" value="MCU7694880.1"/>
    <property type="molecule type" value="Genomic_DNA"/>
</dbReference>
<reference evidence="2" key="1">
    <citation type="submission" date="2022-10" db="EMBL/GenBank/DDBJ databases">
        <authorList>
            <person name="Kim H.S."/>
            <person name="Kim J.-S."/>
            <person name="Suh M.K."/>
            <person name="Eom M.K."/>
            <person name="Lee J.-S."/>
        </authorList>
    </citation>
    <scope>NUCLEOTIDE SEQUENCE</scope>
    <source>
        <strain evidence="2">LIP-5</strain>
    </source>
</reference>
<keyword evidence="1" id="KW-0732">Signal</keyword>
<dbReference type="RefSeq" id="WP_263038365.1">
    <property type="nucleotide sequence ID" value="NZ_JAOTPL010000015.1"/>
</dbReference>
<gene>
    <name evidence="2" type="ORF">OD355_10170</name>
</gene>
<dbReference type="AlphaFoldDB" id="A0AAE3IPD9"/>
<feature type="chain" id="PRO_5042285656" evidence="1">
    <location>
        <begin position="22"/>
        <end position="195"/>
    </location>
</feature>
<sequence>MKKILFASALLFACSIGVSKAQLEEGNVLIGAQLANIDFGFGSGNSFSINLSPQVGYFIEDNIAIGGLFNLGYQTARVSGSSKGNNIFNYAINGFGRYYFNPGEKGINNLLNHGRFFAEANAGIAGSTGNAIGLNIGFGPGYAYFITPNVALETLVKYNGNFGDGAKSGLGLNLGFKIHLPSGKLKQMRDNPGSL</sequence>
<accession>A0AAE3IPD9</accession>
<protein>
    <submittedName>
        <fullName evidence="2">Porin family protein</fullName>
    </submittedName>
</protein>
<feature type="signal peptide" evidence="1">
    <location>
        <begin position="1"/>
        <end position="21"/>
    </location>
</feature>
<name>A0AAE3IPD9_9BACT</name>
<evidence type="ECO:0000256" key="1">
    <source>
        <dbReference type="SAM" id="SignalP"/>
    </source>
</evidence>
<organism evidence="2 3">
    <name type="scientific">Haoranjiania flava</name>
    <dbReference type="NCBI Taxonomy" id="1856322"/>
    <lineage>
        <taxon>Bacteria</taxon>
        <taxon>Pseudomonadati</taxon>
        <taxon>Bacteroidota</taxon>
        <taxon>Chitinophagia</taxon>
        <taxon>Chitinophagales</taxon>
        <taxon>Chitinophagaceae</taxon>
        <taxon>Haoranjiania</taxon>
    </lineage>
</organism>
<proteinExistence type="predicted"/>
<keyword evidence="3" id="KW-1185">Reference proteome</keyword>
<comment type="caution">
    <text evidence="2">The sequence shown here is derived from an EMBL/GenBank/DDBJ whole genome shotgun (WGS) entry which is preliminary data.</text>
</comment>
<evidence type="ECO:0000313" key="3">
    <source>
        <dbReference type="Proteomes" id="UP001209317"/>
    </source>
</evidence>
<evidence type="ECO:0000313" key="2">
    <source>
        <dbReference type="EMBL" id="MCU7694880.1"/>
    </source>
</evidence>